<dbReference type="InterPro" id="IPR019734">
    <property type="entry name" value="TPR_rpt"/>
</dbReference>
<evidence type="ECO:0000256" key="1">
    <source>
        <dbReference type="ARBA" id="ARBA00022737"/>
    </source>
</evidence>
<keyword evidence="2 3" id="KW-0802">TPR repeat</keyword>
<dbReference type="InterPro" id="IPR039856">
    <property type="entry name" value="EMC2-like"/>
</dbReference>
<dbReference type="PANTHER" id="PTHR12760">
    <property type="entry name" value="TETRATRICOPEPTIDE REPEAT PROTEIN"/>
    <property type="match status" value="1"/>
</dbReference>
<evidence type="ECO:0000259" key="5">
    <source>
        <dbReference type="Pfam" id="PF22890"/>
    </source>
</evidence>
<comment type="subunit">
    <text evidence="4">Component of the ER membrane protein complex (EMC).</text>
</comment>
<dbReference type="Pfam" id="PF22890">
    <property type="entry name" value="TPR_EMC2"/>
    <property type="match status" value="1"/>
</dbReference>
<proteinExistence type="inferred from homology"/>
<dbReference type="AlphaFoldDB" id="A0AAW0CQF8"/>
<keyword evidence="7" id="KW-1185">Reference proteome</keyword>
<organism evidence="6 7">
    <name type="scientific">Paramarasmius palmivorus</name>
    <dbReference type="NCBI Taxonomy" id="297713"/>
    <lineage>
        <taxon>Eukaryota</taxon>
        <taxon>Fungi</taxon>
        <taxon>Dikarya</taxon>
        <taxon>Basidiomycota</taxon>
        <taxon>Agaricomycotina</taxon>
        <taxon>Agaricomycetes</taxon>
        <taxon>Agaricomycetidae</taxon>
        <taxon>Agaricales</taxon>
        <taxon>Marasmiineae</taxon>
        <taxon>Marasmiaceae</taxon>
        <taxon>Paramarasmius</taxon>
    </lineage>
</organism>
<evidence type="ECO:0000313" key="6">
    <source>
        <dbReference type="EMBL" id="KAK7040697.1"/>
    </source>
</evidence>
<evidence type="ECO:0000256" key="2">
    <source>
        <dbReference type="ARBA" id="ARBA00022803"/>
    </source>
</evidence>
<evidence type="ECO:0000256" key="4">
    <source>
        <dbReference type="RuleBase" id="RU367091"/>
    </source>
</evidence>
<dbReference type="Gene3D" id="1.25.40.10">
    <property type="entry name" value="Tetratricopeptide repeat domain"/>
    <property type="match status" value="1"/>
</dbReference>
<reference evidence="6 7" key="1">
    <citation type="submission" date="2024-01" db="EMBL/GenBank/DDBJ databases">
        <title>A draft genome for a cacao thread blight-causing isolate of Paramarasmius palmivorus.</title>
        <authorList>
            <person name="Baruah I.K."/>
            <person name="Bukari Y."/>
            <person name="Amoako-Attah I."/>
            <person name="Meinhardt L.W."/>
            <person name="Bailey B.A."/>
            <person name="Cohen S.P."/>
        </authorList>
    </citation>
    <scope>NUCLEOTIDE SEQUENCE [LARGE SCALE GENOMIC DNA]</scope>
    <source>
        <strain evidence="6 7">GH-12</strain>
    </source>
</reference>
<comment type="subcellular location">
    <subcellularLocation>
        <location evidence="4">Endoplasmic reticulum membrane</location>
        <topology evidence="4">Peripheral membrane protein</topology>
        <orientation evidence="4">Cytoplasmic side</orientation>
    </subcellularLocation>
</comment>
<dbReference type="EMBL" id="JAYKXP010000036">
    <property type="protein sequence ID" value="KAK7040697.1"/>
    <property type="molecule type" value="Genomic_DNA"/>
</dbReference>
<keyword evidence="4" id="KW-0256">Endoplasmic reticulum</keyword>
<comment type="similarity">
    <text evidence="4">Belongs to the EMC2 family.</text>
</comment>
<dbReference type="Proteomes" id="UP001383192">
    <property type="component" value="Unassembled WGS sequence"/>
</dbReference>
<evidence type="ECO:0000256" key="3">
    <source>
        <dbReference type="PROSITE-ProRule" id="PRU00339"/>
    </source>
</evidence>
<dbReference type="GO" id="GO:0072546">
    <property type="term" value="C:EMC complex"/>
    <property type="evidence" value="ECO:0007669"/>
    <property type="project" value="UniProtKB-UniRule"/>
</dbReference>
<protein>
    <recommendedName>
        <fullName evidence="4">ER membrane protein complex subunit 2</fullName>
    </recommendedName>
</protein>
<keyword evidence="1" id="KW-0677">Repeat</keyword>
<gene>
    <name evidence="6" type="primary">oca3</name>
    <name evidence="6" type="ORF">VNI00_009603</name>
</gene>
<dbReference type="InterPro" id="IPR055217">
    <property type="entry name" value="TPR_EMC2"/>
</dbReference>
<comment type="caution">
    <text evidence="6">The sequence shown here is derived from an EMBL/GenBank/DDBJ whole genome shotgun (WGS) entry which is preliminary data.</text>
</comment>
<dbReference type="SUPFAM" id="SSF48452">
    <property type="entry name" value="TPR-like"/>
    <property type="match status" value="1"/>
</dbReference>
<dbReference type="InterPro" id="IPR011990">
    <property type="entry name" value="TPR-like_helical_dom_sf"/>
</dbReference>
<dbReference type="PROSITE" id="PS50005">
    <property type="entry name" value="TPR"/>
    <property type="match status" value="1"/>
</dbReference>
<feature type="repeat" description="TPR" evidence="3">
    <location>
        <begin position="149"/>
        <end position="182"/>
    </location>
</feature>
<sequence>MSTLPNALKTLAEYRTHNTRASQEVLDKGSEILKSGKANAKLGDEVWPFLEQLFLAAIDVGRLDVADECLHLLSDKFPGSPRVDVLAGIRIEASESAEFALKFYDDILNEDSANAAIWKRRISVLRRTGKVEKTVEELKQYLDTFYNDLEAWVELADIYSSCNQYASALSSLSHALLLAPQNPFYALQFAETAYTANDIPLAFKMFLVSIEMAERDIEPSTGDADTVAGVATRAWYGVKSSETAVPNRKTLDLMDELATERILAAYSSQDGKGKEGVRAWLGGR</sequence>
<evidence type="ECO:0000313" key="7">
    <source>
        <dbReference type="Proteomes" id="UP001383192"/>
    </source>
</evidence>
<comment type="function">
    <text evidence="4">Part of the endoplasmic reticulum membrane protein complex (EMC) that enables the energy-independent insertion into endoplasmic reticulum membranes of newly synthesized membrane proteins.</text>
</comment>
<name>A0AAW0CQF8_9AGAR</name>
<keyword evidence="4" id="KW-0472">Membrane</keyword>
<feature type="domain" description="EMC2 TPR-like" evidence="5">
    <location>
        <begin position="86"/>
        <end position="194"/>
    </location>
</feature>
<accession>A0AAW0CQF8</accession>